<gene>
    <name evidence="1" type="ORF">ABT39_MTgene904</name>
</gene>
<dbReference type="EMBL" id="LKAM01000001">
    <property type="protein sequence ID" value="KUM51058.1"/>
    <property type="molecule type" value="Genomic_DNA"/>
</dbReference>
<geneLocation type="mitochondrion" evidence="1"/>
<comment type="caution">
    <text evidence="1">The sequence shown here is derived from an EMBL/GenBank/DDBJ whole genome shotgun (WGS) entry which is preliminary data.</text>
</comment>
<sequence>MRAIMAWGWNVSYPPGAIPVVKNVGMWLEFGREVALLADTPNCCYTNCDDGSIP</sequence>
<accession>A0A101M4Y3</accession>
<name>A0A101M4Y3_PICGL</name>
<reference evidence="1" key="1">
    <citation type="journal article" date="2015" name="Genome Biol. Evol.">
        <title>Organellar Genomes of White Spruce (Picea glauca): Assembly and Annotation.</title>
        <authorList>
            <person name="Jackman S.D."/>
            <person name="Warren R.L."/>
            <person name="Gibb E.A."/>
            <person name="Vandervalk B.P."/>
            <person name="Mohamadi H."/>
            <person name="Chu J."/>
            <person name="Raymond A."/>
            <person name="Pleasance S."/>
            <person name="Coope R."/>
            <person name="Wildung M.R."/>
            <person name="Ritland C.E."/>
            <person name="Bousquet J."/>
            <person name="Jones S.J."/>
            <person name="Bohlmann J."/>
            <person name="Birol I."/>
        </authorList>
    </citation>
    <scope>NUCLEOTIDE SEQUENCE [LARGE SCALE GENOMIC DNA]</scope>
    <source>
        <tissue evidence="1">Flushing bud</tissue>
    </source>
</reference>
<evidence type="ECO:0000313" key="1">
    <source>
        <dbReference type="EMBL" id="KUM51058.1"/>
    </source>
</evidence>
<protein>
    <submittedName>
        <fullName evidence="1">Uncharacterized protein</fullName>
    </submittedName>
</protein>
<dbReference type="AlphaFoldDB" id="A0A101M4Y3"/>
<proteinExistence type="predicted"/>
<keyword evidence="1" id="KW-0496">Mitochondrion</keyword>
<organism evidence="1">
    <name type="scientific">Picea glauca</name>
    <name type="common">White spruce</name>
    <name type="synonym">Pinus glauca</name>
    <dbReference type="NCBI Taxonomy" id="3330"/>
    <lineage>
        <taxon>Eukaryota</taxon>
        <taxon>Viridiplantae</taxon>
        <taxon>Streptophyta</taxon>
        <taxon>Embryophyta</taxon>
        <taxon>Tracheophyta</taxon>
        <taxon>Spermatophyta</taxon>
        <taxon>Pinopsida</taxon>
        <taxon>Pinidae</taxon>
        <taxon>Conifers I</taxon>
        <taxon>Pinales</taxon>
        <taxon>Pinaceae</taxon>
        <taxon>Picea</taxon>
    </lineage>
</organism>